<name>A0AAD8Y815_9STRA</name>
<reference evidence="2" key="1">
    <citation type="submission" date="2023-06" db="EMBL/GenBank/DDBJ databases">
        <title>Survivors Of The Sea: Transcriptome response of Skeletonema marinoi to long-term dormancy.</title>
        <authorList>
            <person name="Pinder M.I.M."/>
            <person name="Kourtchenko O."/>
            <person name="Robertson E.K."/>
            <person name="Larsson T."/>
            <person name="Maumus F."/>
            <person name="Osuna-Cruz C.M."/>
            <person name="Vancaester E."/>
            <person name="Stenow R."/>
            <person name="Vandepoele K."/>
            <person name="Ploug H."/>
            <person name="Bruchert V."/>
            <person name="Godhe A."/>
            <person name="Topel M."/>
        </authorList>
    </citation>
    <scope>NUCLEOTIDE SEQUENCE</scope>
    <source>
        <strain evidence="2">R05AC</strain>
    </source>
</reference>
<dbReference type="Proteomes" id="UP001224775">
    <property type="component" value="Unassembled WGS sequence"/>
</dbReference>
<comment type="caution">
    <text evidence="2">The sequence shown here is derived from an EMBL/GenBank/DDBJ whole genome shotgun (WGS) entry which is preliminary data.</text>
</comment>
<organism evidence="2 3">
    <name type="scientific">Skeletonema marinoi</name>
    <dbReference type="NCBI Taxonomy" id="267567"/>
    <lineage>
        <taxon>Eukaryota</taxon>
        <taxon>Sar</taxon>
        <taxon>Stramenopiles</taxon>
        <taxon>Ochrophyta</taxon>
        <taxon>Bacillariophyta</taxon>
        <taxon>Coscinodiscophyceae</taxon>
        <taxon>Thalassiosirophycidae</taxon>
        <taxon>Thalassiosirales</taxon>
        <taxon>Skeletonemataceae</taxon>
        <taxon>Skeletonema</taxon>
        <taxon>Skeletonema marinoi-dohrnii complex</taxon>
    </lineage>
</organism>
<proteinExistence type="predicted"/>
<evidence type="ECO:0000256" key="1">
    <source>
        <dbReference type="SAM" id="MobiDB-lite"/>
    </source>
</evidence>
<evidence type="ECO:0000313" key="3">
    <source>
        <dbReference type="Proteomes" id="UP001224775"/>
    </source>
</evidence>
<feature type="region of interest" description="Disordered" evidence="1">
    <location>
        <begin position="407"/>
        <end position="432"/>
    </location>
</feature>
<keyword evidence="3" id="KW-1185">Reference proteome</keyword>
<evidence type="ECO:0000313" key="2">
    <source>
        <dbReference type="EMBL" id="KAK1741516.1"/>
    </source>
</evidence>
<sequence length="1012" mass="110927">MVKTTAAAAAVAAAAECHYQSGRFSQAAIEIQRCCNEEQSDDDMGMMIKLSRQSEGSSPSSLPCGNSSKDGIIDDREIILATDDDDYDNNNINNDYSNDTSPTHQKTHLATENDNNILRVELIALSSLAHRADLAMCQFRSSSSCTTSSAATEDDSTAVMTIGGRNNNDHITSTIHGKHNSNDMSDNIIINDTSTQSSTLDHLWTTAKQTNRDYRSALRGAAISLVNTASSNTSSNEGQYASILNAMKSTALAILMAGVAASHLYLYQCDFVDGNNDEGGSMNGQRCTNNGNAWKVLVNSAVLAADLMAARREFMSNYHDTAIDDGENDAAKEPSTTRSLLEESLGILIETLFTTATHNTMNNSNTALESERDAVAMQSFRTALKVAALACGKVILPTAVVDTEDAISRTSQQPPRKKRLKSHKVSPNATSNRNVWSANYSAHSNPILHSRERIVDALSFHYAAAKYSCDEEKLRNQRKVCLEEGRMREEHSNSGMFEKNDSLSTTGGDGGGWCAGYAWKMKHCLEGLDVASSLSSSQHFQLSSPGEDTIRSLEKMAHSSTSRFACDLLGCIYAKRGEIARALELFQSSLEYADSVDSDEESAQRRTIVNMAMCFVALGEANTPVELLLHLWMTTSSGNKSLIGARPLPVEMLLTSNSARVGAGNTAQDKSVDCRIKEKLLWMLFYASSLSQDWATCLNCTEEIMKASLSTDQEDSYTVISRVFALLQCRRPSTAQELIRNLTPTLITMRNSADNSARRLSAELLLVVAQLYNADAYLLQERSLDYTGGKDTPLNFIHRANKSLSAIVPQVDASSSLLLELQILMANNEGVALVVEGDSVGALGSFRKATQLLKSRLLNDRKGMQHLPWLLIPTYFNLSLILLRDGHLEESARSWLLARKYLPCWEKAIRGNSEALKKLRDIHTVAINRHVILMAKRRMERESAVWDQENIMEWAPPSFESTDANEEQSSLVGGVDAAQVIALDVILLRYAISFAEKKAAASFRRSAGSIGY</sequence>
<feature type="compositionally biased region" description="Basic residues" evidence="1">
    <location>
        <begin position="415"/>
        <end position="424"/>
    </location>
</feature>
<gene>
    <name evidence="2" type="ORF">QTG54_007994</name>
</gene>
<dbReference type="AlphaFoldDB" id="A0AAD8Y815"/>
<accession>A0AAD8Y815</accession>
<protein>
    <submittedName>
        <fullName evidence="2">Uncharacterized protein</fullName>
    </submittedName>
</protein>
<dbReference type="EMBL" id="JATAAI010000013">
    <property type="protein sequence ID" value="KAK1741516.1"/>
    <property type="molecule type" value="Genomic_DNA"/>
</dbReference>